<dbReference type="InterPro" id="IPR018062">
    <property type="entry name" value="HTH_AraC-typ_CS"/>
</dbReference>
<dbReference type="SUPFAM" id="SSF46689">
    <property type="entry name" value="Homeodomain-like"/>
    <property type="match status" value="2"/>
</dbReference>
<dbReference type="EMBL" id="JACWFH010000012">
    <property type="protein sequence ID" value="MBY0097232.1"/>
    <property type="molecule type" value="Genomic_DNA"/>
</dbReference>
<organism evidence="7 8">
    <name type="scientific">Mesobacillus maritimus</name>
    <dbReference type="NCBI Taxonomy" id="1643336"/>
    <lineage>
        <taxon>Bacteria</taxon>
        <taxon>Bacillati</taxon>
        <taxon>Bacillota</taxon>
        <taxon>Bacilli</taxon>
        <taxon>Bacillales</taxon>
        <taxon>Bacillaceae</taxon>
        <taxon>Mesobacillus</taxon>
    </lineage>
</organism>
<feature type="domain" description="Response regulatory" evidence="6">
    <location>
        <begin position="3"/>
        <end position="119"/>
    </location>
</feature>
<dbReference type="Pfam" id="PF17853">
    <property type="entry name" value="GGDEF_2"/>
    <property type="match status" value="1"/>
</dbReference>
<evidence type="ECO:0000256" key="1">
    <source>
        <dbReference type="ARBA" id="ARBA00023015"/>
    </source>
</evidence>
<evidence type="ECO:0000259" key="5">
    <source>
        <dbReference type="PROSITE" id="PS01124"/>
    </source>
</evidence>
<dbReference type="Pfam" id="PF12833">
    <property type="entry name" value="HTH_18"/>
    <property type="match status" value="1"/>
</dbReference>
<dbReference type="PROSITE" id="PS01124">
    <property type="entry name" value="HTH_ARAC_FAMILY_2"/>
    <property type="match status" value="1"/>
</dbReference>
<dbReference type="CDD" id="cd17536">
    <property type="entry name" value="REC_YesN-like"/>
    <property type="match status" value="1"/>
</dbReference>
<dbReference type="InterPro" id="IPR001789">
    <property type="entry name" value="Sig_transdc_resp-reg_receiver"/>
</dbReference>
<keyword evidence="8" id="KW-1185">Reference proteome</keyword>
<dbReference type="RefSeq" id="WP_221873459.1">
    <property type="nucleotide sequence ID" value="NZ_JACWFH010000012.1"/>
</dbReference>
<comment type="caution">
    <text evidence="7">The sequence shown here is derived from an EMBL/GenBank/DDBJ whole genome shotgun (WGS) entry which is preliminary data.</text>
</comment>
<feature type="modified residue" description="4-aspartylphosphate" evidence="4">
    <location>
        <position position="54"/>
    </location>
</feature>
<keyword evidence="4" id="KW-0597">Phosphoprotein</keyword>
<protein>
    <submittedName>
        <fullName evidence="7">Response regulator</fullName>
    </submittedName>
</protein>
<sequence length="519" mass="60457">MYRVLIVDDEAIERKGLEMILKGNFPSIEIEEADSGRSAILKAEEFRPDIIFLDIKMPGIDGVEAAKEMKKMNRSVNIFMLTAFDKFEYARQLMKIGVQDYILKPYNREEIIEPFQKAIQEIEQEKAKRTEELTLKDNYRRALSIVQSRVITSMFMQASNKQNVIALDLEETFQKESFVMVVEWLKKNETLTQHEPSEFISYIQSGLNHYFPSYFLGEETMNKIPILIQVDEKNIGQKPKLKELATASGRELISKMRQAFPDFKFSIGIGRIYDEVEKFVQSYHEALYTLSSLKRPYQVHFYSQLLADQENQQENTYPYDLEKKLLDGVTSGHVDDVPTHFKKYLDSLVAYTKNTKEMEEKISEFLVLLSRQIMDSGISIAVNRHLLEGNSVFKLQEELLSIANHIHSMYYSQSRDIMVQAKEFIADHFDKAITLEEVAEAVNLSPQYFSKTFKERSGCSFIDYLTELRVEHAKELIRSMQKSVKEVCFHVGYKDPNYFSRVFKKYTGVTPSDFRQSVY</sequence>
<keyword evidence="3" id="KW-0804">Transcription</keyword>
<dbReference type="PROSITE" id="PS00041">
    <property type="entry name" value="HTH_ARAC_FAMILY_1"/>
    <property type="match status" value="1"/>
</dbReference>
<evidence type="ECO:0000313" key="7">
    <source>
        <dbReference type="EMBL" id="MBY0097232.1"/>
    </source>
</evidence>
<evidence type="ECO:0000313" key="8">
    <source>
        <dbReference type="Proteomes" id="UP000769780"/>
    </source>
</evidence>
<dbReference type="Proteomes" id="UP000769780">
    <property type="component" value="Unassembled WGS sequence"/>
</dbReference>
<dbReference type="SMART" id="SM00448">
    <property type="entry name" value="REC"/>
    <property type="match status" value="1"/>
</dbReference>
<evidence type="ECO:0000259" key="6">
    <source>
        <dbReference type="PROSITE" id="PS50110"/>
    </source>
</evidence>
<dbReference type="PRINTS" id="PR00032">
    <property type="entry name" value="HTHARAC"/>
</dbReference>
<dbReference type="InterPro" id="IPR018060">
    <property type="entry name" value="HTH_AraC"/>
</dbReference>
<keyword evidence="1" id="KW-0805">Transcription regulation</keyword>
<gene>
    <name evidence="7" type="ORF">H0185_10550</name>
</gene>
<dbReference type="Gene3D" id="3.40.50.2300">
    <property type="match status" value="1"/>
</dbReference>
<dbReference type="PROSITE" id="PS50110">
    <property type="entry name" value="RESPONSE_REGULATORY"/>
    <property type="match status" value="1"/>
</dbReference>
<dbReference type="SUPFAM" id="SSF52172">
    <property type="entry name" value="CheY-like"/>
    <property type="match status" value="1"/>
</dbReference>
<keyword evidence="2" id="KW-0238">DNA-binding</keyword>
<dbReference type="PANTHER" id="PTHR43280">
    <property type="entry name" value="ARAC-FAMILY TRANSCRIPTIONAL REGULATOR"/>
    <property type="match status" value="1"/>
</dbReference>
<dbReference type="Pfam" id="PF00072">
    <property type="entry name" value="Response_reg"/>
    <property type="match status" value="1"/>
</dbReference>
<accession>A0ABS7K4Q9</accession>
<evidence type="ECO:0000256" key="2">
    <source>
        <dbReference type="ARBA" id="ARBA00023125"/>
    </source>
</evidence>
<dbReference type="InterPro" id="IPR020449">
    <property type="entry name" value="Tscrpt_reg_AraC-type_HTH"/>
</dbReference>
<dbReference type="PANTHER" id="PTHR43280:SF10">
    <property type="entry name" value="REGULATORY PROTEIN POCR"/>
    <property type="match status" value="1"/>
</dbReference>
<name>A0ABS7K4Q9_9BACI</name>
<evidence type="ECO:0000256" key="4">
    <source>
        <dbReference type="PROSITE-ProRule" id="PRU00169"/>
    </source>
</evidence>
<reference evidence="7 8" key="1">
    <citation type="submission" date="2020-07" db="EMBL/GenBank/DDBJ databases">
        <title>Fungal Genomes of the International Space Station.</title>
        <authorList>
            <person name="Seuylemezian A."/>
            <person name="Singh N.K."/>
            <person name="Wood J."/>
            <person name="Venkateswaran K."/>
        </authorList>
    </citation>
    <scope>NUCLEOTIDE SEQUENCE [LARGE SCALE GENOMIC DNA]</scope>
    <source>
        <strain evidence="7 8">PL-B2</strain>
    </source>
</reference>
<dbReference type="SMART" id="SM00342">
    <property type="entry name" value="HTH_ARAC"/>
    <property type="match status" value="1"/>
</dbReference>
<evidence type="ECO:0000256" key="3">
    <source>
        <dbReference type="ARBA" id="ARBA00023163"/>
    </source>
</evidence>
<proteinExistence type="predicted"/>
<dbReference type="InterPro" id="IPR011006">
    <property type="entry name" value="CheY-like_superfamily"/>
</dbReference>
<dbReference type="InterPro" id="IPR041522">
    <property type="entry name" value="CdaR_GGDEF"/>
</dbReference>
<dbReference type="InterPro" id="IPR009057">
    <property type="entry name" value="Homeodomain-like_sf"/>
</dbReference>
<dbReference type="Gene3D" id="1.10.10.60">
    <property type="entry name" value="Homeodomain-like"/>
    <property type="match status" value="2"/>
</dbReference>
<feature type="domain" description="HTH araC/xylS-type" evidence="5">
    <location>
        <begin position="419"/>
        <end position="517"/>
    </location>
</feature>